<dbReference type="GO" id="GO:0019284">
    <property type="term" value="P:L-methionine salvage from S-adenosylmethionine"/>
    <property type="evidence" value="ECO:0007669"/>
    <property type="project" value="TreeGrafter"/>
</dbReference>
<accession>Q115V5</accession>
<dbReference type="STRING" id="203124.Tery_1423"/>
<dbReference type="EMBL" id="CP000393">
    <property type="protein sequence ID" value="ABG50719.1"/>
    <property type="molecule type" value="Genomic_DNA"/>
</dbReference>
<dbReference type="InterPro" id="IPR035994">
    <property type="entry name" value="Nucleoside_phosphorylase_sf"/>
</dbReference>
<dbReference type="AlphaFoldDB" id="Q115V5"/>
<dbReference type="RefSeq" id="WP_011611096.1">
    <property type="nucleotide sequence ID" value="NC_008312.1"/>
</dbReference>
<dbReference type="HOGENOM" id="CLU_553144_0_0_3"/>
<dbReference type="Gene3D" id="3.40.50.1580">
    <property type="entry name" value="Nucleoside phosphorylase domain"/>
    <property type="match status" value="1"/>
</dbReference>
<dbReference type="InterPro" id="IPR000845">
    <property type="entry name" value="Nucleoside_phosphorylase_d"/>
</dbReference>
<name>Q115V5_TRIEI</name>
<evidence type="ECO:0000259" key="2">
    <source>
        <dbReference type="Pfam" id="PF19961"/>
    </source>
</evidence>
<dbReference type="PANTHER" id="PTHR46832">
    <property type="entry name" value="5'-METHYLTHIOADENOSINE/S-ADENOSYLHOMOCYSTEINE NUCLEOSIDASE"/>
    <property type="match status" value="1"/>
</dbReference>
<gene>
    <name evidence="3" type="ordered locus">Tery_1423</name>
</gene>
<dbReference type="PANTHER" id="PTHR46832:SF1">
    <property type="entry name" value="5'-METHYLTHIOADENOSINE_S-ADENOSYLHOMOCYSTEINE NUCLEOSIDASE"/>
    <property type="match status" value="1"/>
</dbReference>
<evidence type="ECO:0000259" key="1">
    <source>
        <dbReference type="Pfam" id="PF01048"/>
    </source>
</evidence>
<feature type="domain" description="Nucleoside phosphorylase" evidence="1">
    <location>
        <begin position="148"/>
        <end position="481"/>
    </location>
</feature>
<reference evidence="3" key="1">
    <citation type="submission" date="2006-06" db="EMBL/GenBank/DDBJ databases">
        <title>Complete sequence of Trichodesmium erythraeum IMS101.</title>
        <authorList>
            <consortium name="US DOE Joint Genome Institute"/>
            <person name="Copeland A."/>
            <person name="Lucas S."/>
            <person name="Lapidus A."/>
            <person name="Barry K."/>
            <person name="Detter J.C."/>
            <person name="Glavina del Rio T."/>
            <person name="Hammon N."/>
            <person name="Israni S."/>
            <person name="Dalin E."/>
            <person name="Tice H."/>
            <person name="Pitluck S."/>
            <person name="Kiss H."/>
            <person name="Munk A.C."/>
            <person name="Brettin T."/>
            <person name="Bruce D."/>
            <person name="Han C."/>
            <person name="Tapia R."/>
            <person name="Gilna P."/>
            <person name="Schmutz J."/>
            <person name="Larimer F."/>
            <person name="Land M."/>
            <person name="Hauser L."/>
            <person name="Kyrpides N."/>
            <person name="Kim E."/>
            <person name="Richardson P."/>
        </authorList>
    </citation>
    <scope>NUCLEOTIDE SEQUENCE [LARGE SCALE GENOMIC DNA]</scope>
    <source>
        <strain evidence="3">IMS101</strain>
    </source>
</reference>
<sequence length="493" mass="57654">MPNTRIFSDISQDDLIKIERLLENILINIDGIAGRKAILKNAGFAQYFIAGLDFNLNIYEFITILVSKFKDYRVSSQRLDYHPLIALLDYLLKQPERYNLENTDIKFARKIINIGKIKIQELKAEFKTQELKPEFKIEIPHETPTIDILIITALKDELNALKNCDNQSGKSWQELKDSSNYSYYKTTFNHKNGTQLNIVAARPVEMGENYTNNLATRLISELKPRCLAMTGVCAGNKKETFLGDVIVANRVFKFDYGKLVTHYESIGNKQIRTEEIFHDIRTYNLKRQWEFMIQEFPQDWLNTIQIPRPKSDYHQERWLLHKLYDFQQQPDKYLRPDQHPERPTECPDWRKVIQQLKEKELLKIDSLELTEKAQKEIKNDRIEYLEYQHYKDPLNSQIHTGVIATTSKVQKDPQLFQRIEKLQRKILGVEMEGAAIGAVAEIEEIPIIIVKGVQDYADDDKSDQFRQYAAEVSARFLLAFLTTIELAIFRKKG</sequence>
<feature type="domain" description="Effector-associated" evidence="2">
    <location>
        <begin position="12"/>
        <end position="101"/>
    </location>
</feature>
<dbReference type="GO" id="GO:0008930">
    <property type="term" value="F:methylthioadenosine nucleosidase activity"/>
    <property type="evidence" value="ECO:0007669"/>
    <property type="project" value="TreeGrafter"/>
</dbReference>
<dbReference type="Pfam" id="PF19961">
    <property type="entry name" value="EAD8"/>
    <property type="match status" value="1"/>
</dbReference>
<protein>
    <submittedName>
        <fullName evidence="3">Nucleoside phosphorylase-like</fullName>
    </submittedName>
</protein>
<dbReference type="eggNOG" id="COG0775">
    <property type="taxonomic scope" value="Bacteria"/>
</dbReference>
<dbReference type="GO" id="GO:0008782">
    <property type="term" value="F:adenosylhomocysteine nucleosidase activity"/>
    <property type="evidence" value="ECO:0007669"/>
    <property type="project" value="TreeGrafter"/>
</dbReference>
<dbReference type="KEGG" id="ter:Tery_1423"/>
<dbReference type="SUPFAM" id="SSF53167">
    <property type="entry name" value="Purine and uridine phosphorylases"/>
    <property type="match status" value="1"/>
</dbReference>
<evidence type="ECO:0000313" key="3">
    <source>
        <dbReference type="EMBL" id="ABG50719.1"/>
    </source>
</evidence>
<organism evidence="3">
    <name type="scientific">Trichodesmium erythraeum (strain IMS101)</name>
    <dbReference type="NCBI Taxonomy" id="203124"/>
    <lineage>
        <taxon>Bacteria</taxon>
        <taxon>Bacillati</taxon>
        <taxon>Cyanobacteriota</taxon>
        <taxon>Cyanophyceae</taxon>
        <taxon>Oscillatoriophycideae</taxon>
        <taxon>Oscillatoriales</taxon>
        <taxon>Microcoleaceae</taxon>
        <taxon>Trichodesmium</taxon>
    </lineage>
</organism>
<dbReference type="InterPro" id="IPR045437">
    <property type="entry name" value="EAD8"/>
</dbReference>
<dbReference type="GO" id="GO:0005829">
    <property type="term" value="C:cytosol"/>
    <property type="evidence" value="ECO:0007669"/>
    <property type="project" value="TreeGrafter"/>
</dbReference>
<proteinExistence type="predicted"/>
<dbReference type="OrthoDB" id="560686at2"/>
<dbReference type="GO" id="GO:0009116">
    <property type="term" value="P:nucleoside metabolic process"/>
    <property type="evidence" value="ECO:0007669"/>
    <property type="project" value="InterPro"/>
</dbReference>
<dbReference type="Pfam" id="PF01048">
    <property type="entry name" value="PNP_UDP_1"/>
    <property type="match status" value="1"/>
</dbReference>